<dbReference type="AlphaFoldDB" id="A0A839SWU7"/>
<dbReference type="Pfam" id="PF26002">
    <property type="entry name" value="Beta-barrel_AprE"/>
    <property type="match status" value="1"/>
</dbReference>
<evidence type="ECO:0000256" key="9">
    <source>
        <dbReference type="RuleBase" id="RU365093"/>
    </source>
</evidence>
<evidence type="ECO:0000256" key="7">
    <source>
        <dbReference type="ARBA" id="ARBA00022989"/>
    </source>
</evidence>
<dbReference type="Pfam" id="PF25994">
    <property type="entry name" value="HH_AprE"/>
    <property type="match status" value="1"/>
</dbReference>
<evidence type="ECO:0000256" key="3">
    <source>
        <dbReference type="ARBA" id="ARBA00022448"/>
    </source>
</evidence>
<feature type="transmembrane region" description="Helical" evidence="9">
    <location>
        <begin position="27"/>
        <end position="46"/>
    </location>
</feature>
<dbReference type="PANTHER" id="PTHR30386">
    <property type="entry name" value="MEMBRANE FUSION SUBUNIT OF EMRAB-TOLC MULTIDRUG EFFLUX PUMP"/>
    <property type="match status" value="1"/>
</dbReference>
<evidence type="ECO:0000256" key="8">
    <source>
        <dbReference type="ARBA" id="ARBA00023136"/>
    </source>
</evidence>
<keyword evidence="5 9" id="KW-0997">Cell inner membrane</keyword>
<dbReference type="NCBIfam" id="TIGR01843">
    <property type="entry name" value="type_I_hlyD"/>
    <property type="match status" value="1"/>
</dbReference>
<feature type="coiled-coil region" evidence="10">
    <location>
        <begin position="225"/>
        <end position="285"/>
    </location>
</feature>
<evidence type="ECO:0000256" key="6">
    <source>
        <dbReference type="ARBA" id="ARBA00022692"/>
    </source>
</evidence>
<comment type="caution">
    <text evidence="13">The sequence shown here is derived from an EMBL/GenBank/DDBJ whole genome shotgun (WGS) entry which is preliminary data.</text>
</comment>
<evidence type="ECO:0000256" key="10">
    <source>
        <dbReference type="SAM" id="Coils"/>
    </source>
</evidence>
<name>A0A839SWU7_9PROT</name>
<keyword evidence="7 9" id="KW-1133">Transmembrane helix</keyword>
<evidence type="ECO:0000256" key="2">
    <source>
        <dbReference type="ARBA" id="ARBA00009477"/>
    </source>
</evidence>
<proteinExistence type="inferred from homology"/>
<keyword evidence="4 9" id="KW-1003">Cell membrane</keyword>
<keyword evidence="14" id="KW-1185">Reference proteome</keyword>
<sequence length="442" mass="48759">MTRGHEADELIDLALMEERAARSGSRFAYILSLLTVAALVTFFVWADRAVLEEVTRGTATVIPSSRTQVIQNLEGGIIDGLHVSEGDIVSPGDLLVTIRNEIAQSAFANAYTRYYSLLASTARLEAEVSGKEAPTFPKEVIAEAPEMVAQELRLFNARQDQLNAGLQVLQTAADSVDREIIELKARHDAVTATLSPARRELSMLRPLASRGIVSQVDVLRLEKEVASLSGEATTVERSIERAESNAKEARERVVEAVLGFRSDALAQLNEQRVDLKSIASQINAEQDRVQRTEVRAPVRGTIKQLYKTTLGGVVRPGETIMEIVPLDDTLLVEAEITPKDIAFLHPEQNAAVKMTAYDFSVYGGLVGTVERISADTIVDQEGRSFFKVYVRTNKNYLEKDGEVLPIIPGMTAQVDILTGRKSVLEYLSNPIVNWREDALRER</sequence>
<dbReference type="InterPro" id="IPR058982">
    <property type="entry name" value="Beta-barrel_AprE"/>
</dbReference>
<dbReference type="EMBL" id="JACHXA010000004">
    <property type="protein sequence ID" value="MBB3065435.1"/>
    <property type="molecule type" value="Genomic_DNA"/>
</dbReference>
<dbReference type="InterPro" id="IPR050739">
    <property type="entry name" value="MFP"/>
</dbReference>
<dbReference type="Gene3D" id="1.10.287.1490">
    <property type="match status" value="1"/>
</dbReference>
<accession>A0A839SWU7</accession>
<comment type="similarity">
    <text evidence="2 9">Belongs to the membrane fusion protein (MFP) (TC 8.A.1) family.</text>
</comment>
<dbReference type="RefSeq" id="WP_183416266.1">
    <property type="nucleotide sequence ID" value="NZ_JACHXA010000004.1"/>
</dbReference>
<keyword evidence="10" id="KW-0175">Coiled coil</keyword>
<evidence type="ECO:0000313" key="14">
    <source>
        <dbReference type="Proteomes" id="UP000581135"/>
    </source>
</evidence>
<evidence type="ECO:0000313" key="13">
    <source>
        <dbReference type="EMBL" id="MBB3065435.1"/>
    </source>
</evidence>
<comment type="subcellular location">
    <subcellularLocation>
        <location evidence="1 9">Cell inner membrane</location>
        <topology evidence="1 9">Single-pass membrane protein</topology>
    </subcellularLocation>
</comment>
<evidence type="ECO:0000256" key="5">
    <source>
        <dbReference type="ARBA" id="ARBA00022519"/>
    </source>
</evidence>
<evidence type="ECO:0000259" key="12">
    <source>
        <dbReference type="Pfam" id="PF26002"/>
    </source>
</evidence>
<dbReference type="GO" id="GO:0005886">
    <property type="term" value="C:plasma membrane"/>
    <property type="evidence" value="ECO:0007669"/>
    <property type="project" value="UniProtKB-SubCell"/>
</dbReference>
<dbReference type="PRINTS" id="PR01490">
    <property type="entry name" value="RTXTOXIND"/>
</dbReference>
<gene>
    <name evidence="13" type="ORF">FHR98_001722</name>
</gene>
<keyword evidence="6 9" id="KW-0812">Transmembrane</keyword>
<evidence type="ECO:0000256" key="4">
    <source>
        <dbReference type="ARBA" id="ARBA00022475"/>
    </source>
</evidence>
<feature type="domain" description="AprE-like beta-barrel" evidence="12">
    <location>
        <begin position="330"/>
        <end position="419"/>
    </location>
</feature>
<keyword evidence="8 9" id="KW-0472">Membrane</keyword>
<evidence type="ECO:0000256" key="1">
    <source>
        <dbReference type="ARBA" id="ARBA00004377"/>
    </source>
</evidence>
<organism evidence="13 14">
    <name type="scientific">Limibacillus halophilus</name>
    <dbReference type="NCBI Taxonomy" id="1579333"/>
    <lineage>
        <taxon>Bacteria</taxon>
        <taxon>Pseudomonadati</taxon>
        <taxon>Pseudomonadota</taxon>
        <taxon>Alphaproteobacteria</taxon>
        <taxon>Rhodospirillales</taxon>
        <taxon>Rhodovibrionaceae</taxon>
        <taxon>Limibacillus</taxon>
    </lineage>
</organism>
<keyword evidence="3 9" id="KW-0813">Transport</keyword>
<evidence type="ECO:0000259" key="11">
    <source>
        <dbReference type="Pfam" id="PF25994"/>
    </source>
</evidence>
<dbReference type="Proteomes" id="UP000581135">
    <property type="component" value="Unassembled WGS sequence"/>
</dbReference>
<feature type="domain" description="AprE-like long alpha-helical hairpin" evidence="11">
    <location>
        <begin position="103"/>
        <end position="288"/>
    </location>
</feature>
<dbReference type="Gene3D" id="2.40.30.170">
    <property type="match status" value="1"/>
</dbReference>
<protein>
    <recommendedName>
        <fullName evidence="9">Membrane fusion protein (MFP) family protein</fullName>
    </recommendedName>
</protein>
<dbReference type="InterPro" id="IPR058781">
    <property type="entry name" value="HH_AprE-like"/>
</dbReference>
<reference evidence="13 14" key="1">
    <citation type="submission" date="2020-08" db="EMBL/GenBank/DDBJ databases">
        <title>Genomic Encyclopedia of Type Strains, Phase III (KMG-III): the genomes of soil and plant-associated and newly described type strains.</title>
        <authorList>
            <person name="Whitman W."/>
        </authorList>
    </citation>
    <scope>NUCLEOTIDE SEQUENCE [LARGE SCALE GENOMIC DNA]</scope>
    <source>
        <strain evidence="13 14">CECT 8803</strain>
    </source>
</reference>
<dbReference type="PANTHER" id="PTHR30386:SF26">
    <property type="entry name" value="TRANSPORT PROTEIN COMB"/>
    <property type="match status" value="1"/>
</dbReference>
<dbReference type="InterPro" id="IPR010129">
    <property type="entry name" value="T1SS_HlyD"/>
</dbReference>
<dbReference type="GO" id="GO:0015031">
    <property type="term" value="P:protein transport"/>
    <property type="evidence" value="ECO:0007669"/>
    <property type="project" value="InterPro"/>
</dbReference>